<dbReference type="STRING" id="1484053.SAMN05444274_102475"/>
<dbReference type="Pfam" id="PF09224">
    <property type="entry name" value="DUF1961"/>
    <property type="match status" value="1"/>
</dbReference>
<dbReference type="GO" id="GO:0004553">
    <property type="term" value="F:hydrolase activity, hydrolyzing O-glycosyl compounds"/>
    <property type="evidence" value="ECO:0007669"/>
    <property type="project" value="UniProtKB-ARBA"/>
</dbReference>
<dbReference type="OrthoDB" id="7171052at2"/>
<dbReference type="InterPro" id="IPR015305">
    <property type="entry name" value="DUF1961"/>
</dbReference>
<dbReference type="Proteomes" id="UP000184164">
    <property type="component" value="Unassembled WGS sequence"/>
</dbReference>
<dbReference type="Gene3D" id="2.60.120.200">
    <property type="match status" value="1"/>
</dbReference>
<dbReference type="GO" id="GO:0005975">
    <property type="term" value="P:carbohydrate metabolic process"/>
    <property type="evidence" value="ECO:0007669"/>
    <property type="project" value="UniProtKB-ARBA"/>
</dbReference>
<protein>
    <recommendedName>
        <fullName evidence="3">3-keto-disaccharide hydrolase domain-containing protein</fullName>
    </recommendedName>
</protein>
<evidence type="ECO:0000313" key="2">
    <source>
        <dbReference type="Proteomes" id="UP000184164"/>
    </source>
</evidence>
<keyword evidence="2" id="KW-1185">Reference proteome</keyword>
<dbReference type="SUPFAM" id="SSF49899">
    <property type="entry name" value="Concanavalin A-like lectins/glucanases"/>
    <property type="match status" value="1"/>
</dbReference>
<dbReference type="RefSeq" id="WP_072999687.1">
    <property type="nucleotide sequence ID" value="NZ_FQUM01000002.1"/>
</dbReference>
<dbReference type="InterPro" id="IPR013320">
    <property type="entry name" value="ConA-like_dom_sf"/>
</dbReference>
<proteinExistence type="predicted"/>
<sequence length="279" mass="32116">MRIKTLIIFSILLLFSVLVCLGQGRLIFQYNFDENDSLADWKIEGEGKAFVENGKLILEPGYYPLLKLAIDEGKLSLENRQEEYQHWLVDAMTKKYGKDIEKYYITGEDGNSVFRGGHFNFWNKKYPTPDDFAIEFEFVSLSPAPLQMIMFCARGKNGESIFAPSMPVRYGLAQEIMYDPMVQYRISYFHPSRKTANMRRAPGRELVAEGRDAVSETPRKMHLCRVEKVGNQITYSVDGDTILTFCDNDPLNGGYWGFRLMACAKGEYDNIKIFDLSEY</sequence>
<reference evidence="1 2" key="1">
    <citation type="submission" date="2016-11" db="EMBL/GenBank/DDBJ databases">
        <authorList>
            <person name="Jaros S."/>
            <person name="Januszkiewicz K."/>
            <person name="Wedrychowicz H."/>
        </authorList>
    </citation>
    <scope>NUCLEOTIDE SEQUENCE [LARGE SCALE GENOMIC DNA]</scope>
    <source>
        <strain evidence="1 2">DSM 26910</strain>
    </source>
</reference>
<dbReference type="EMBL" id="FQUM01000002">
    <property type="protein sequence ID" value="SHE81758.1"/>
    <property type="molecule type" value="Genomic_DNA"/>
</dbReference>
<evidence type="ECO:0000313" key="1">
    <source>
        <dbReference type="EMBL" id="SHE81758.1"/>
    </source>
</evidence>
<name>A0A1M4WKJ9_9BACT</name>
<accession>A0A1M4WKJ9</accession>
<evidence type="ECO:0008006" key="3">
    <source>
        <dbReference type="Google" id="ProtNLM"/>
    </source>
</evidence>
<organism evidence="1 2">
    <name type="scientific">Mariniphaga anaerophila</name>
    <dbReference type="NCBI Taxonomy" id="1484053"/>
    <lineage>
        <taxon>Bacteria</taxon>
        <taxon>Pseudomonadati</taxon>
        <taxon>Bacteroidota</taxon>
        <taxon>Bacteroidia</taxon>
        <taxon>Marinilabiliales</taxon>
        <taxon>Prolixibacteraceae</taxon>
        <taxon>Mariniphaga</taxon>
    </lineage>
</organism>
<gene>
    <name evidence="1" type="ORF">SAMN05444274_102475</name>
</gene>
<dbReference type="AlphaFoldDB" id="A0A1M4WKJ9"/>